<feature type="signal peptide" evidence="1">
    <location>
        <begin position="1"/>
        <end position="37"/>
    </location>
</feature>
<sequence>MYAASQTHAVIFGEKWHPTVPFVRLLLLFLKTRMVLAPNGAIKNHCSQAHRRLEFAAPRKVHGSKYADKNVEYRDEAANKSLPSMAAGFARKKKENVSVVSFSPRSRPQRYFGSCSAIGNTNRFSTVNNYQPPPQAPLPIYYAQQNY</sequence>
<evidence type="ECO:0000256" key="1">
    <source>
        <dbReference type="SAM" id="SignalP"/>
    </source>
</evidence>
<reference evidence="2" key="2">
    <citation type="submission" date="2019-01" db="UniProtKB">
        <authorList>
            <consortium name="EnsemblPlants"/>
        </authorList>
    </citation>
    <scope>IDENTIFICATION</scope>
    <source>
        <strain evidence="2">cv. Heinz 1706</strain>
    </source>
</reference>
<dbReference type="InParanoid" id="A0A3Q7EAL6"/>
<keyword evidence="3" id="KW-1185">Reference proteome</keyword>
<name>A0A3Q7EAL6_SOLLC</name>
<dbReference type="Proteomes" id="UP000004994">
    <property type="component" value="Chromosome 1"/>
</dbReference>
<evidence type="ECO:0000313" key="3">
    <source>
        <dbReference type="Proteomes" id="UP000004994"/>
    </source>
</evidence>
<dbReference type="AlphaFoldDB" id="A0A3Q7EAL6"/>
<organism evidence="2">
    <name type="scientific">Solanum lycopersicum</name>
    <name type="common">Tomato</name>
    <name type="synonym">Lycopersicon esculentum</name>
    <dbReference type="NCBI Taxonomy" id="4081"/>
    <lineage>
        <taxon>Eukaryota</taxon>
        <taxon>Viridiplantae</taxon>
        <taxon>Streptophyta</taxon>
        <taxon>Embryophyta</taxon>
        <taxon>Tracheophyta</taxon>
        <taxon>Spermatophyta</taxon>
        <taxon>Magnoliopsida</taxon>
        <taxon>eudicotyledons</taxon>
        <taxon>Gunneridae</taxon>
        <taxon>Pentapetalae</taxon>
        <taxon>asterids</taxon>
        <taxon>lamiids</taxon>
        <taxon>Solanales</taxon>
        <taxon>Solanaceae</taxon>
        <taxon>Solanoideae</taxon>
        <taxon>Solaneae</taxon>
        <taxon>Solanum</taxon>
        <taxon>Solanum subgen. Lycopersicon</taxon>
    </lineage>
</organism>
<proteinExistence type="predicted"/>
<evidence type="ECO:0000313" key="2">
    <source>
        <dbReference type="EnsemblPlants" id="Solyc01g011393.1.1"/>
    </source>
</evidence>
<feature type="chain" id="PRO_5018672665" evidence="1">
    <location>
        <begin position="38"/>
        <end position="147"/>
    </location>
</feature>
<protein>
    <submittedName>
        <fullName evidence="2">Uncharacterized protein</fullName>
    </submittedName>
</protein>
<accession>A0A3Q7EAL6</accession>
<keyword evidence="1" id="KW-0732">Signal</keyword>
<dbReference type="EnsemblPlants" id="Solyc01g011393.1.1">
    <property type="protein sequence ID" value="Solyc01g011393.1.1"/>
    <property type="gene ID" value="Solyc01g011393.1"/>
</dbReference>
<reference evidence="2" key="1">
    <citation type="journal article" date="2012" name="Nature">
        <title>The tomato genome sequence provides insights into fleshy fruit evolution.</title>
        <authorList>
            <consortium name="Tomato Genome Consortium"/>
        </authorList>
    </citation>
    <scope>NUCLEOTIDE SEQUENCE [LARGE SCALE GENOMIC DNA]</scope>
    <source>
        <strain evidence="2">cv. Heinz 1706</strain>
    </source>
</reference>
<dbReference type="Gramene" id="Solyc01g011393.1.1">
    <property type="protein sequence ID" value="Solyc01g011393.1.1"/>
    <property type="gene ID" value="Solyc01g011393.1"/>
</dbReference>